<feature type="domain" description="tRNA-specific 2-thiouridylase MnmA-like C-terminal" evidence="11">
    <location>
        <begin position="280"/>
        <end position="356"/>
    </location>
</feature>
<feature type="domain" description="tRNA-specific 2-thiouridylase MnmA-like central" evidence="12">
    <location>
        <begin position="218"/>
        <end position="273"/>
    </location>
</feature>
<evidence type="ECO:0000259" key="12">
    <source>
        <dbReference type="Pfam" id="PF20259"/>
    </source>
</evidence>
<protein>
    <recommendedName>
        <fullName evidence="10">tRNA-specific 2-thiouridylase MnmA</fullName>
        <ecNumber evidence="10">2.8.1.13</ecNumber>
    </recommendedName>
</protein>
<dbReference type="PANTHER" id="PTHR11933">
    <property type="entry name" value="TRNA 5-METHYLAMINOMETHYL-2-THIOURIDYLATE -METHYLTRANSFERASE"/>
    <property type="match status" value="1"/>
</dbReference>
<comment type="subcellular location">
    <subcellularLocation>
        <location evidence="10">Cytoplasm</location>
    </subcellularLocation>
</comment>
<feature type="binding site" evidence="10">
    <location>
        <begin position="11"/>
        <end position="18"/>
    </location>
    <ligand>
        <name>ATP</name>
        <dbReference type="ChEBI" id="CHEBI:30616"/>
    </ligand>
</feature>
<feature type="site" description="Interaction with tRNA" evidence="10">
    <location>
        <position position="127"/>
    </location>
</feature>
<evidence type="ECO:0000256" key="9">
    <source>
        <dbReference type="ARBA" id="ARBA00051542"/>
    </source>
</evidence>
<gene>
    <name evidence="10 13" type="primary">mnmA</name>
    <name evidence="13" type="ORF">OW763_07090</name>
</gene>
<keyword evidence="2 10" id="KW-0820">tRNA-binding</keyword>
<feature type="active site" description="Nucleophile" evidence="10">
    <location>
        <position position="102"/>
    </location>
</feature>
<dbReference type="PANTHER" id="PTHR11933:SF5">
    <property type="entry name" value="MITOCHONDRIAL TRNA-SPECIFIC 2-THIOURIDYLASE 1"/>
    <property type="match status" value="1"/>
</dbReference>
<dbReference type="NCBIfam" id="NF001138">
    <property type="entry name" value="PRK00143.1"/>
    <property type="match status" value="1"/>
</dbReference>
<evidence type="ECO:0000256" key="3">
    <source>
        <dbReference type="ARBA" id="ARBA00022679"/>
    </source>
</evidence>
<feature type="site" description="Interaction with tRNA" evidence="10">
    <location>
        <position position="340"/>
    </location>
</feature>
<keyword evidence="6 10" id="KW-0067">ATP-binding</keyword>
<evidence type="ECO:0000313" key="14">
    <source>
        <dbReference type="Proteomes" id="UP001078443"/>
    </source>
</evidence>
<dbReference type="Pfam" id="PF20258">
    <property type="entry name" value="tRNA_Me_trans_C"/>
    <property type="match status" value="1"/>
</dbReference>
<reference evidence="13" key="1">
    <citation type="submission" date="2022-12" db="EMBL/GenBank/DDBJ databases">
        <authorList>
            <person name="Wang J."/>
        </authorList>
    </citation>
    <scope>NUCLEOTIDE SEQUENCE</scope>
    <source>
        <strain evidence="13">HY-45-18</strain>
    </source>
</reference>
<evidence type="ECO:0000256" key="6">
    <source>
        <dbReference type="ARBA" id="ARBA00022840"/>
    </source>
</evidence>
<evidence type="ECO:0000256" key="2">
    <source>
        <dbReference type="ARBA" id="ARBA00022555"/>
    </source>
</evidence>
<evidence type="ECO:0000256" key="10">
    <source>
        <dbReference type="HAMAP-Rule" id="MF_00144"/>
    </source>
</evidence>
<evidence type="ECO:0000259" key="11">
    <source>
        <dbReference type="Pfam" id="PF20258"/>
    </source>
</evidence>
<dbReference type="Gene3D" id="2.40.30.10">
    <property type="entry name" value="Translation factors"/>
    <property type="match status" value="1"/>
</dbReference>
<dbReference type="HAMAP" id="MF_00144">
    <property type="entry name" value="tRNA_thiouridyl_MnmA"/>
    <property type="match status" value="1"/>
</dbReference>
<proteinExistence type="inferred from homology"/>
<comment type="function">
    <text evidence="10">Catalyzes the 2-thiolation of uridine at the wobble position (U34) of tRNA, leading to the formation of s(2)U34.</text>
</comment>
<dbReference type="InterPro" id="IPR046884">
    <property type="entry name" value="MnmA-like_central"/>
</dbReference>
<comment type="caution">
    <text evidence="13">The sequence shown here is derived from an EMBL/GenBank/DDBJ whole genome shotgun (WGS) entry which is preliminary data.</text>
</comment>
<feature type="binding site" evidence="10">
    <location>
        <position position="126"/>
    </location>
    <ligand>
        <name>ATP</name>
        <dbReference type="ChEBI" id="CHEBI:30616"/>
    </ligand>
</feature>
<feature type="active site" description="Cysteine persulfide intermediate" evidence="10">
    <location>
        <position position="201"/>
    </location>
</feature>
<feature type="region of interest" description="Interaction with tRNA" evidence="10">
    <location>
        <begin position="150"/>
        <end position="152"/>
    </location>
</feature>
<dbReference type="EMBL" id="JAPQER010000002">
    <property type="protein sequence ID" value="MCY6484117.1"/>
    <property type="molecule type" value="Genomic_DNA"/>
</dbReference>
<dbReference type="InterPro" id="IPR004506">
    <property type="entry name" value="MnmA-like"/>
</dbReference>
<keyword evidence="4 10" id="KW-0819">tRNA processing</keyword>
<dbReference type="RefSeq" id="WP_268040391.1">
    <property type="nucleotide sequence ID" value="NZ_JAPQER010000002.1"/>
</dbReference>
<keyword evidence="8" id="KW-1015">Disulfide bond</keyword>
<dbReference type="NCBIfam" id="TIGR00420">
    <property type="entry name" value="trmU"/>
    <property type="match status" value="1"/>
</dbReference>
<dbReference type="InterPro" id="IPR014729">
    <property type="entry name" value="Rossmann-like_a/b/a_fold"/>
</dbReference>
<keyword evidence="5 10" id="KW-0547">Nucleotide-binding</keyword>
<evidence type="ECO:0000256" key="5">
    <source>
        <dbReference type="ARBA" id="ARBA00022741"/>
    </source>
</evidence>
<dbReference type="Pfam" id="PF03054">
    <property type="entry name" value="tRNA_Me_trans"/>
    <property type="match status" value="1"/>
</dbReference>
<keyword evidence="1 10" id="KW-0963">Cytoplasm</keyword>
<evidence type="ECO:0000256" key="4">
    <source>
        <dbReference type="ARBA" id="ARBA00022694"/>
    </source>
</evidence>
<evidence type="ECO:0000313" key="13">
    <source>
        <dbReference type="EMBL" id="MCY6484117.1"/>
    </source>
</evidence>
<dbReference type="Gene3D" id="2.30.30.280">
    <property type="entry name" value="Adenine nucleotide alpha hydrolases-like domains"/>
    <property type="match status" value="1"/>
</dbReference>
<dbReference type="GO" id="GO:0103016">
    <property type="term" value="F:tRNA-uridine 2-sulfurtransferase activity"/>
    <property type="evidence" value="ECO:0007669"/>
    <property type="project" value="UniProtKB-EC"/>
</dbReference>
<dbReference type="InterPro" id="IPR023382">
    <property type="entry name" value="MnmA-like_central_sf"/>
</dbReference>
<accession>A0ABT4D0G4</accession>
<sequence>MILNKNKVVVGLSGGVDSTAAAYLLKKQGYEVVGVTMILFYEYDKKGSIIEPQFVKDAKRVAKILNIPHYVVEYCQMFESTVKKEFVEEYLKGRTPNPCLTCNKIIKYGKLIEIAQSLEAYYVATGHYANIHYDDKLNRYRIYRGRAERKDQAYLLYFLRQEQLKHLILPLGNYHSKEEVREIATKVDPKIGEKTDSTDICFVPDGDHISYLKSVSKIASIKGDFVDISGKILGEHIGIVSYTIGQRRGLGKDFGKPMYVVDIDIEKNQVILGNDEHTYSRGLIAKNANFTIYHELKEEVKAKAQICQWGLFLPVAISNLGHGKIKVMFHKSERAVAPGQAVVFYHGNEVIGGATIESVIK</sequence>
<dbReference type="Proteomes" id="UP001078443">
    <property type="component" value="Unassembled WGS sequence"/>
</dbReference>
<dbReference type="EC" id="2.8.1.13" evidence="10"/>
<organism evidence="13 14">
    <name type="scientific">Clostridium aestuarii</name>
    <dbReference type="NCBI Taxonomy" id="338193"/>
    <lineage>
        <taxon>Bacteria</taxon>
        <taxon>Bacillati</taxon>
        <taxon>Bacillota</taxon>
        <taxon>Clostridia</taxon>
        <taxon>Eubacteriales</taxon>
        <taxon>Clostridiaceae</taxon>
        <taxon>Clostridium</taxon>
    </lineage>
</organism>
<keyword evidence="3 10" id="KW-0808">Transferase</keyword>
<dbReference type="Gene3D" id="3.40.50.620">
    <property type="entry name" value="HUPs"/>
    <property type="match status" value="1"/>
</dbReference>
<dbReference type="Pfam" id="PF20259">
    <property type="entry name" value="tRNA_Me_trans_M"/>
    <property type="match status" value="1"/>
</dbReference>
<name>A0ABT4D0G4_9CLOT</name>
<comment type="caution">
    <text evidence="10">Lacks conserved residue(s) required for the propagation of feature annotation.</text>
</comment>
<dbReference type="CDD" id="cd01998">
    <property type="entry name" value="MnmA_TRMU-like"/>
    <property type="match status" value="1"/>
</dbReference>
<feature type="binding site" evidence="10">
    <location>
        <position position="37"/>
    </location>
    <ligand>
        <name>ATP</name>
        <dbReference type="ChEBI" id="CHEBI:30616"/>
    </ligand>
</feature>
<dbReference type="SUPFAM" id="SSF52402">
    <property type="entry name" value="Adenine nucleotide alpha hydrolases-like"/>
    <property type="match status" value="1"/>
</dbReference>
<keyword evidence="14" id="KW-1185">Reference proteome</keyword>
<evidence type="ECO:0000256" key="8">
    <source>
        <dbReference type="ARBA" id="ARBA00023157"/>
    </source>
</evidence>
<comment type="catalytic activity">
    <reaction evidence="9 10">
        <text>S-sulfanyl-L-cysteinyl-[protein] + uridine(34) in tRNA + AH2 + ATP = 2-thiouridine(34) in tRNA + L-cysteinyl-[protein] + A + AMP + diphosphate + H(+)</text>
        <dbReference type="Rhea" id="RHEA:47032"/>
        <dbReference type="Rhea" id="RHEA-COMP:10131"/>
        <dbReference type="Rhea" id="RHEA-COMP:11726"/>
        <dbReference type="Rhea" id="RHEA-COMP:11727"/>
        <dbReference type="Rhea" id="RHEA-COMP:11728"/>
        <dbReference type="ChEBI" id="CHEBI:13193"/>
        <dbReference type="ChEBI" id="CHEBI:15378"/>
        <dbReference type="ChEBI" id="CHEBI:17499"/>
        <dbReference type="ChEBI" id="CHEBI:29950"/>
        <dbReference type="ChEBI" id="CHEBI:30616"/>
        <dbReference type="ChEBI" id="CHEBI:33019"/>
        <dbReference type="ChEBI" id="CHEBI:61963"/>
        <dbReference type="ChEBI" id="CHEBI:65315"/>
        <dbReference type="ChEBI" id="CHEBI:87170"/>
        <dbReference type="ChEBI" id="CHEBI:456215"/>
        <dbReference type="EC" id="2.8.1.13"/>
    </reaction>
</comment>
<evidence type="ECO:0000256" key="1">
    <source>
        <dbReference type="ARBA" id="ARBA00022490"/>
    </source>
</evidence>
<keyword evidence="7 10" id="KW-0694">RNA-binding</keyword>
<evidence type="ECO:0000256" key="7">
    <source>
        <dbReference type="ARBA" id="ARBA00022884"/>
    </source>
</evidence>
<dbReference type="InterPro" id="IPR046885">
    <property type="entry name" value="MnmA-like_C"/>
</dbReference>
<comment type="similarity">
    <text evidence="10">Belongs to the MnmA/TRMU family.</text>
</comment>